<organism evidence="1 2">
    <name type="scientific">Dermacentor silvarum</name>
    <name type="common">Tick</name>
    <dbReference type="NCBI Taxonomy" id="543639"/>
    <lineage>
        <taxon>Eukaryota</taxon>
        <taxon>Metazoa</taxon>
        <taxon>Ecdysozoa</taxon>
        <taxon>Arthropoda</taxon>
        <taxon>Chelicerata</taxon>
        <taxon>Arachnida</taxon>
        <taxon>Acari</taxon>
        <taxon>Parasitiformes</taxon>
        <taxon>Ixodida</taxon>
        <taxon>Ixodoidea</taxon>
        <taxon>Ixodidae</taxon>
        <taxon>Rhipicephalinae</taxon>
        <taxon>Dermacentor</taxon>
    </lineage>
</organism>
<evidence type="ECO:0000313" key="2">
    <source>
        <dbReference type="Proteomes" id="UP000821865"/>
    </source>
</evidence>
<proteinExistence type="predicted"/>
<name>A0ACB8DCJ1_DERSI</name>
<dbReference type="Proteomes" id="UP000821865">
    <property type="component" value="Chromosome 2"/>
</dbReference>
<comment type="caution">
    <text evidence="1">The sequence shown here is derived from an EMBL/GenBank/DDBJ whole genome shotgun (WGS) entry which is preliminary data.</text>
</comment>
<keyword evidence="2" id="KW-1185">Reference proteome</keyword>
<sequence>MAAFKCTFVQDWTNPKHCEFAAWVRPVECNANAAYCTLCRKQFSLSNMGRRAVTSHAESKKHRLAASGAKTPSVASFLTPPAAVVIKAGPVASGSAQPSSSSTTTTDSQPERATKDIFQRDTEVIKAEVMWCLNAVMTHTSLRAAAASASLFPLMFPSSATAKKMQLGKDKVGYTIVHGLAPFFRESLVSEVYIESCRNENKRPTSASYGVVETAIRDPLLSAKLTFMLRIAEELQPFLAQFQTDLPMLPFLGTALENLLRSLMSRIVKKEVMVAADSPLKLIKVDMDQPANVVATPKIDLGFATKNALRKAPKLSDLTILEFKRDCAAFVKNCAKKIVERSPLKFKLTRGSSSLDPACALIPELGERRLTDALEVLTEHQWMTGAEADRAMRSYKLVCSLASTQAALKNFDRNTDRLDALWAGICGSNKELLAFAKIILTLSHGNASVERGFSINKSCLVENQKELSLVAQRIIFDAVSSAGGVASVQLTKRMFQMVRGANARWKEELEKTRKERADEMRNERERKRVAASLKELELKKKKCWLTLRCRCRSYKPR</sequence>
<dbReference type="EMBL" id="CM023471">
    <property type="protein sequence ID" value="KAH7965756.1"/>
    <property type="molecule type" value="Genomic_DNA"/>
</dbReference>
<reference evidence="1" key="1">
    <citation type="submission" date="2020-05" db="EMBL/GenBank/DDBJ databases">
        <title>Large-scale comparative analyses of tick genomes elucidate their genetic diversity and vector capacities.</title>
        <authorList>
            <person name="Jia N."/>
            <person name="Wang J."/>
            <person name="Shi W."/>
            <person name="Du L."/>
            <person name="Sun Y."/>
            <person name="Zhan W."/>
            <person name="Jiang J."/>
            <person name="Wang Q."/>
            <person name="Zhang B."/>
            <person name="Ji P."/>
            <person name="Sakyi L.B."/>
            <person name="Cui X."/>
            <person name="Yuan T."/>
            <person name="Jiang B."/>
            <person name="Yang W."/>
            <person name="Lam T.T.-Y."/>
            <person name="Chang Q."/>
            <person name="Ding S."/>
            <person name="Wang X."/>
            <person name="Zhu J."/>
            <person name="Ruan X."/>
            <person name="Zhao L."/>
            <person name="Wei J."/>
            <person name="Que T."/>
            <person name="Du C."/>
            <person name="Cheng J."/>
            <person name="Dai P."/>
            <person name="Han X."/>
            <person name="Huang E."/>
            <person name="Gao Y."/>
            <person name="Liu J."/>
            <person name="Shao H."/>
            <person name="Ye R."/>
            <person name="Li L."/>
            <person name="Wei W."/>
            <person name="Wang X."/>
            <person name="Wang C."/>
            <person name="Yang T."/>
            <person name="Huo Q."/>
            <person name="Li W."/>
            <person name="Guo W."/>
            <person name="Chen H."/>
            <person name="Zhou L."/>
            <person name="Ni X."/>
            <person name="Tian J."/>
            <person name="Zhou Y."/>
            <person name="Sheng Y."/>
            <person name="Liu T."/>
            <person name="Pan Y."/>
            <person name="Xia L."/>
            <person name="Li J."/>
            <person name="Zhao F."/>
            <person name="Cao W."/>
        </authorList>
    </citation>
    <scope>NUCLEOTIDE SEQUENCE</scope>
    <source>
        <strain evidence="1">Dsil-2018</strain>
    </source>
</reference>
<accession>A0ACB8DCJ1</accession>
<protein>
    <submittedName>
        <fullName evidence="1">Uncharacterized protein</fullName>
    </submittedName>
</protein>
<gene>
    <name evidence="1" type="ORF">HPB49_010421</name>
</gene>
<evidence type="ECO:0000313" key="1">
    <source>
        <dbReference type="EMBL" id="KAH7965756.1"/>
    </source>
</evidence>